<gene>
    <name evidence="1" type="ORF">HINF_LOCUS48211</name>
    <name evidence="2" type="ORF">HINF_LOCUS7947</name>
</gene>
<accession>A0AA86UQG6</accession>
<keyword evidence="3" id="KW-1185">Reference proteome</keyword>
<evidence type="ECO:0000313" key="2">
    <source>
        <dbReference type="EMBL" id="CAL5984101.1"/>
    </source>
</evidence>
<reference evidence="1" key="1">
    <citation type="submission" date="2023-06" db="EMBL/GenBank/DDBJ databases">
        <authorList>
            <person name="Kurt Z."/>
        </authorList>
    </citation>
    <scope>NUCLEOTIDE SEQUENCE</scope>
</reference>
<dbReference type="EMBL" id="CATOUU010000931">
    <property type="protein sequence ID" value="CAI9960566.1"/>
    <property type="molecule type" value="Genomic_DNA"/>
</dbReference>
<dbReference type="EMBL" id="CAXDID020000016">
    <property type="protein sequence ID" value="CAL5984101.1"/>
    <property type="molecule type" value="Genomic_DNA"/>
</dbReference>
<comment type="caution">
    <text evidence="1">The sequence shown here is derived from an EMBL/GenBank/DDBJ whole genome shotgun (WGS) entry which is preliminary data.</text>
</comment>
<name>A0AA86UQG6_9EUKA</name>
<reference evidence="2 3" key="2">
    <citation type="submission" date="2024-07" db="EMBL/GenBank/DDBJ databases">
        <authorList>
            <person name="Akdeniz Z."/>
        </authorList>
    </citation>
    <scope>NUCLEOTIDE SEQUENCE [LARGE SCALE GENOMIC DNA]</scope>
</reference>
<evidence type="ECO:0000313" key="1">
    <source>
        <dbReference type="EMBL" id="CAI9960566.1"/>
    </source>
</evidence>
<proteinExistence type="predicted"/>
<dbReference type="AlphaFoldDB" id="A0AA86UQG6"/>
<organism evidence="1">
    <name type="scientific">Hexamita inflata</name>
    <dbReference type="NCBI Taxonomy" id="28002"/>
    <lineage>
        <taxon>Eukaryota</taxon>
        <taxon>Metamonada</taxon>
        <taxon>Diplomonadida</taxon>
        <taxon>Hexamitidae</taxon>
        <taxon>Hexamitinae</taxon>
        <taxon>Hexamita</taxon>
    </lineage>
</organism>
<dbReference type="Proteomes" id="UP001642409">
    <property type="component" value="Unassembled WGS sequence"/>
</dbReference>
<evidence type="ECO:0000313" key="3">
    <source>
        <dbReference type="Proteomes" id="UP001642409"/>
    </source>
</evidence>
<protein>
    <submittedName>
        <fullName evidence="2">Hypothetical_protein</fullName>
    </submittedName>
</protein>
<sequence>MHVFGLSNMILQTYFSAQTYSRRELINNLMRLYCSKVRLSLNYNFQHHKAQIISKQFQLYGQVKPTCMKHRESVMVRKIKQQKIYRQHCIQQTRLGSLIQVTKWKRGKNQRFSQRRNLIEKFCCQFRLKSQDQFVLSSMFQAINKRLPVKACLKKQKLIFIKYLEEYYQEHLDGNEYIIELETCVNFFDSTKIQPLAFQDLNSKNVICSSLSRRPWSYSLETNMKYIVTLVSVLSYTRLEYDKIQITSFQFYSKIQIEVGVIKVGLTHNCAGQ</sequence>